<dbReference type="GeneID" id="39116720"/>
<keyword evidence="1" id="KW-0679">Respiratory chain</keyword>
<dbReference type="RefSeq" id="YP_009558623.1">
    <property type="nucleotide sequence ID" value="NC_040967.1"/>
</dbReference>
<dbReference type="InterPro" id="IPR042106">
    <property type="entry name" value="Nuo/plastoQ_OxRdtase_6_NuoJ"/>
</dbReference>
<proteinExistence type="inferred from homology"/>
<name>A0A451F226_9FUNG</name>
<dbReference type="PANTHER" id="PTHR33269">
    <property type="entry name" value="NADH-UBIQUINONE OXIDOREDUCTASE CHAIN 6"/>
    <property type="match status" value="1"/>
</dbReference>
<keyword evidence="1" id="KW-0520">NAD</keyword>
<dbReference type="GO" id="GO:0016491">
    <property type="term" value="F:oxidoreductase activity"/>
    <property type="evidence" value="ECO:0007669"/>
    <property type="project" value="UniProtKB-KW"/>
</dbReference>
<geneLocation type="mitochondrion" evidence="2"/>
<dbReference type="GO" id="GO:0008137">
    <property type="term" value="F:NADH dehydrogenase (ubiquinone) activity"/>
    <property type="evidence" value="ECO:0007669"/>
    <property type="project" value="UniProtKB-UniRule"/>
</dbReference>
<keyword evidence="1" id="KW-0813">Transport</keyword>
<comment type="catalytic activity">
    <reaction evidence="1">
        <text>a ubiquinone + NADH + 5 H(+)(in) = a ubiquinol + NAD(+) + 4 H(+)(out)</text>
        <dbReference type="Rhea" id="RHEA:29091"/>
        <dbReference type="Rhea" id="RHEA-COMP:9565"/>
        <dbReference type="Rhea" id="RHEA-COMP:9566"/>
        <dbReference type="ChEBI" id="CHEBI:15378"/>
        <dbReference type="ChEBI" id="CHEBI:16389"/>
        <dbReference type="ChEBI" id="CHEBI:17976"/>
        <dbReference type="ChEBI" id="CHEBI:57540"/>
        <dbReference type="ChEBI" id="CHEBI:57945"/>
        <dbReference type="EC" id="7.1.1.2"/>
    </reaction>
</comment>
<feature type="transmembrane region" description="Helical" evidence="1">
    <location>
        <begin position="100"/>
        <end position="122"/>
    </location>
</feature>
<keyword evidence="1" id="KW-0812">Transmembrane</keyword>
<dbReference type="InterPro" id="IPR001457">
    <property type="entry name" value="NADH_UbQ/plastoQ_OxRdtase_su6"/>
</dbReference>
<keyword evidence="1" id="KW-0830">Ubiquinone</keyword>
<comment type="function">
    <text evidence="1">Core subunit of the mitochondrial membrane respiratory chain NADH dehydrogenase (Complex I) which catalyzes electron transfer from NADH through the respiratory chain, using ubiquinone as an electron acceptor. Essential for the catalytic activity and assembly of complex I.</text>
</comment>
<gene>
    <name evidence="2" type="primary">nad6</name>
</gene>
<evidence type="ECO:0000313" key="2">
    <source>
        <dbReference type="EMBL" id="AZZ06724.1"/>
    </source>
</evidence>
<dbReference type="EMBL" id="MK049352">
    <property type="protein sequence ID" value="AZZ06724.1"/>
    <property type="molecule type" value="Genomic_DNA"/>
</dbReference>
<sequence length="180" mass="20611">MASPFIFVFLIFFFAIMTKALFLFILFSSFFTISSSNPIFAVLGFISLFTFSSSYLLWIGIGFLGLTYLLIYVGAIAILFLFVVMMINLKFLTNPLFPNFLPLASLIALFFLFSNFSFFFLFDSFTFFFFSQNDPWSSLFNSSNHLTSLAFPLYSSFSLWLLFSSLVLFLAMLAPILLIL</sequence>
<organism evidence="2">
    <name type="scientific">Capillidium heterosporum</name>
    <dbReference type="NCBI Taxonomy" id="1167838"/>
    <lineage>
        <taxon>Eukaryota</taxon>
        <taxon>Fungi</taxon>
        <taxon>Fungi incertae sedis</taxon>
        <taxon>Zoopagomycota</taxon>
        <taxon>Entomophthoromycotina</taxon>
        <taxon>Entomophthoromycetes</taxon>
        <taxon>Entomophthorales</taxon>
        <taxon>Ancylistaceae</taxon>
        <taxon>Capillidium</taxon>
    </lineage>
</organism>
<feature type="transmembrane region" description="Helical" evidence="1">
    <location>
        <begin position="67"/>
        <end position="88"/>
    </location>
</feature>
<comment type="similarity">
    <text evidence="1">Belongs to the complex I subunit 6 family.</text>
</comment>
<feature type="transmembrane region" description="Helical" evidence="1">
    <location>
        <begin position="6"/>
        <end position="27"/>
    </location>
</feature>
<keyword evidence="1" id="KW-0249">Electron transport</keyword>
<dbReference type="Gene3D" id="1.20.120.1200">
    <property type="entry name" value="NADH-ubiquinone/plastoquinone oxidoreductase chain 6, subunit NuoJ"/>
    <property type="match status" value="1"/>
</dbReference>
<protein>
    <recommendedName>
        <fullName evidence="1">NADH-ubiquinone oxidoreductase chain 6</fullName>
        <ecNumber evidence="1">7.1.1.2</ecNumber>
    </recommendedName>
</protein>
<feature type="transmembrane region" description="Helical" evidence="1">
    <location>
        <begin position="39"/>
        <end position="61"/>
    </location>
</feature>
<dbReference type="AlphaFoldDB" id="A0A451F226"/>
<feature type="transmembrane region" description="Helical" evidence="1">
    <location>
        <begin position="157"/>
        <end position="179"/>
    </location>
</feature>
<comment type="subcellular location">
    <subcellularLocation>
        <location evidence="1">Mitochondrion membrane</location>
        <topology evidence="1">Multi-pass membrane protein</topology>
    </subcellularLocation>
</comment>
<keyword evidence="2" id="KW-0560">Oxidoreductase</keyword>
<dbReference type="EC" id="7.1.1.2" evidence="1"/>
<accession>A0A451F226</accession>
<dbReference type="GO" id="GO:0031966">
    <property type="term" value="C:mitochondrial membrane"/>
    <property type="evidence" value="ECO:0007669"/>
    <property type="project" value="UniProtKB-SubCell"/>
</dbReference>
<dbReference type="Pfam" id="PF00499">
    <property type="entry name" value="Oxidored_q3"/>
    <property type="match status" value="1"/>
</dbReference>
<keyword evidence="1" id="KW-1278">Translocase</keyword>
<reference evidence="2" key="1">
    <citation type="journal article" date="2018" name="Appl. Microbiol. Biotechnol.">
        <title>Mitochondrial genome of the entomophthoroid fungus Conidiobolus heterosporus provides insights into evolution of basal fungi.</title>
        <authorList>
            <person name="Nie Y."/>
            <person name="Wang L."/>
            <person name="Cai Y."/>
            <person name="Tao W."/>
            <person name="Zhang Y.J."/>
            <person name="Huang B."/>
        </authorList>
    </citation>
    <scope>NUCLEOTIDE SEQUENCE</scope>
    <source>
        <strain evidence="2">RCEF6331</strain>
    </source>
</reference>
<keyword evidence="1" id="KW-0472">Membrane</keyword>
<keyword evidence="1 2" id="KW-0496">Mitochondrion</keyword>
<keyword evidence="1" id="KW-1133">Transmembrane helix</keyword>
<dbReference type="PANTHER" id="PTHR33269:SF17">
    <property type="entry name" value="NADH-UBIQUINONE OXIDOREDUCTASE CHAIN 6"/>
    <property type="match status" value="1"/>
</dbReference>
<evidence type="ECO:0000256" key="1">
    <source>
        <dbReference type="RuleBase" id="RU004430"/>
    </source>
</evidence>